<sequence length="550" mass="59940">MHGTSPSQAGYWTMAKAAVSGSASSEPTRTATIHSQIDKDLAYQLLLQNGLLNPSNGKSPSFSETDIIDPSRTSSSIFSPLLSSSESPVPGPLNFSSASRSSSSPNTISSFDVTSFNTDNHQQSWLPTPPPPQPLAQISNSNVNNNSNSSPQEDFVLYPPCPQTRPRDFSAPVPSSTTPRLAAYHPFLVRSGHLPRRQSSSLQQPQQQQHQPQQPRQFASSPVQVPRVARLASQSTGFPQSLSHRSSPSSRKHLLRVHAASVASNSAPNSASLNRPPVPLFHSPSHLSYYQNQQLHPTHHRRMMSTPNMAHDLPDLFDFSTDQFGADFDLSMLSPQQIPTGIMAPKEAMADAPPGTISPKDLLMDASAPPSTSFTDLSTPSFDSPGYFSQDTSPMFATDMELAPGHEEWDSLFPTQDAFPALPLDSTTLDVAPAAIPKPQETEEVSIQSPKARSPSSAPSPSSRQATKPSSVAGVNARQRKPLPPIKFDSCDPVAMKRARNTEAARKSRARKLERQDVMERRIAELEKSLEEAEQREQYWKAMAQAQTQV</sequence>
<proteinExistence type="predicted"/>
<reference evidence="1 2" key="1">
    <citation type="journal article" date="2023" name="ACS Omega">
        <title>Identification of the Neoaspergillic Acid Biosynthesis Gene Cluster by Establishing an In Vitro CRISPR-Ribonucleoprotein Genetic System in Aspergillus melleus.</title>
        <authorList>
            <person name="Yuan B."/>
            <person name="Grau M.F."/>
            <person name="Murata R.M."/>
            <person name="Torok T."/>
            <person name="Venkateswaran K."/>
            <person name="Stajich J.E."/>
            <person name="Wang C.C.C."/>
        </authorList>
    </citation>
    <scope>NUCLEOTIDE SEQUENCE [LARGE SCALE GENOMIC DNA]</scope>
    <source>
        <strain evidence="1 2">IMV 1140</strain>
    </source>
</reference>
<name>A0ACC3BFD1_9EURO</name>
<evidence type="ECO:0000313" key="1">
    <source>
        <dbReference type="EMBL" id="KAK1149522.1"/>
    </source>
</evidence>
<protein>
    <submittedName>
        <fullName evidence="1">General control protein</fullName>
    </submittedName>
</protein>
<dbReference type="Proteomes" id="UP001177260">
    <property type="component" value="Unassembled WGS sequence"/>
</dbReference>
<comment type="caution">
    <text evidence="1">The sequence shown here is derived from an EMBL/GenBank/DDBJ whole genome shotgun (WGS) entry which is preliminary data.</text>
</comment>
<dbReference type="EMBL" id="JAOPJF010000003">
    <property type="protein sequence ID" value="KAK1149522.1"/>
    <property type="molecule type" value="Genomic_DNA"/>
</dbReference>
<accession>A0ACC3BFD1</accession>
<evidence type="ECO:0000313" key="2">
    <source>
        <dbReference type="Proteomes" id="UP001177260"/>
    </source>
</evidence>
<gene>
    <name evidence="1" type="primary">GCN4</name>
    <name evidence="1" type="ORF">N8T08_005071</name>
</gene>
<organism evidence="1 2">
    <name type="scientific">Aspergillus melleus</name>
    <dbReference type="NCBI Taxonomy" id="138277"/>
    <lineage>
        <taxon>Eukaryota</taxon>
        <taxon>Fungi</taxon>
        <taxon>Dikarya</taxon>
        <taxon>Ascomycota</taxon>
        <taxon>Pezizomycotina</taxon>
        <taxon>Eurotiomycetes</taxon>
        <taxon>Eurotiomycetidae</taxon>
        <taxon>Eurotiales</taxon>
        <taxon>Aspergillaceae</taxon>
        <taxon>Aspergillus</taxon>
        <taxon>Aspergillus subgen. Circumdati</taxon>
    </lineage>
</organism>
<keyword evidence="2" id="KW-1185">Reference proteome</keyword>